<reference evidence="1 2" key="1">
    <citation type="submission" date="2016-08" db="EMBL/GenBank/DDBJ databases">
        <title>Genome sequencing of Paenibacillus sp. TI45-13ar, isolated from Korean traditional nuruk.</title>
        <authorList>
            <person name="Kim S.-J."/>
        </authorList>
    </citation>
    <scope>NUCLEOTIDE SEQUENCE [LARGE SCALE GENOMIC DNA]</scope>
    <source>
        <strain evidence="1 2">TI45-13ar</strain>
    </source>
</reference>
<proteinExistence type="predicted"/>
<dbReference type="AlphaFoldDB" id="A0A1E3KXD0"/>
<accession>A0A1E3KXD0</accession>
<protein>
    <submittedName>
        <fullName evidence="1">Uncharacterized protein</fullName>
    </submittedName>
</protein>
<dbReference type="RefSeq" id="WP_069329775.1">
    <property type="nucleotide sequence ID" value="NZ_MDER01000089.1"/>
</dbReference>
<evidence type="ECO:0000313" key="1">
    <source>
        <dbReference type="EMBL" id="ODP26187.1"/>
    </source>
</evidence>
<dbReference type="Proteomes" id="UP000094578">
    <property type="component" value="Unassembled WGS sequence"/>
</dbReference>
<sequence length="202" mass="23772">MNRFKQFKWSDASVDKIIARIQYTLLTLQDLSAATYDINVQHKHLPTSKEIESLFDMNWSTFIKTYIPKPSAGDIEAFLLPNLVYELKRLDSNNCDYYQRYRNKEQPALNYLIYMLDMDWNQILKECERIKIKLNIPPNTKKWTNETMIDHVLQLHAKGIRLTMNNLIASGLSQAHVKIHFRTLNRLITAANLKPSRVYPNK</sequence>
<gene>
    <name evidence="1" type="ORF">PTI45_04465</name>
</gene>
<comment type="caution">
    <text evidence="1">The sequence shown here is derived from an EMBL/GenBank/DDBJ whole genome shotgun (WGS) entry which is preliminary data.</text>
</comment>
<evidence type="ECO:0000313" key="2">
    <source>
        <dbReference type="Proteomes" id="UP000094578"/>
    </source>
</evidence>
<name>A0A1E3KXD0_9BACL</name>
<keyword evidence="2" id="KW-1185">Reference proteome</keyword>
<dbReference type="EMBL" id="MDER01000089">
    <property type="protein sequence ID" value="ODP26187.1"/>
    <property type="molecule type" value="Genomic_DNA"/>
</dbReference>
<organism evidence="1 2">
    <name type="scientific">Paenibacillus nuruki</name>
    <dbReference type="NCBI Taxonomy" id="1886670"/>
    <lineage>
        <taxon>Bacteria</taxon>
        <taxon>Bacillati</taxon>
        <taxon>Bacillota</taxon>
        <taxon>Bacilli</taxon>
        <taxon>Bacillales</taxon>
        <taxon>Paenibacillaceae</taxon>
        <taxon>Paenibacillus</taxon>
    </lineage>
</organism>